<dbReference type="InterPro" id="IPR036259">
    <property type="entry name" value="MFS_trans_sf"/>
</dbReference>
<comment type="caution">
    <text evidence="2">The sequence shown here is derived from an EMBL/GenBank/DDBJ whole genome shotgun (WGS) entry which is preliminary data.</text>
</comment>
<proteinExistence type="predicted"/>
<reference evidence="2 3" key="1">
    <citation type="submission" date="2011-09" db="EMBL/GenBank/DDBJ databases">
        <authorList>
            <person name="Weinstock G."/>
            <person name="Sodergren E."/>
            <person name="Clifton S."/>
            <person name="Fulton L."/>
            <person name="Fulton B."/>
            <person name="Courtney L."/>
            <person name="Fronick C."/>
            <person name="Harrison M."/>
            <person name="Strong C."/>
            <person name="Farmer C."/>
            <person name="Delahaunty K."/>
            <person name="Markovic C."/>
            <person name="Hall O."/>
            <person name="Minx P."/>
            <person name="Tomlinson C."/>
            <person name="Mitreva M."/>
            <person name="Hou S."/>
            <person name="Chen J."/>
            <person name="Wollam A."/>
            <person name="Pepin K.H."/>
            <person name="Johnson M."/>
            <person name="Bhonagiri V."/>
            <person name="Zhang X."/>
            <person name="Suruliraj S."/>
            <person name="Warren W."/>
            <person name="Chinwalla A."/>
            <person name="Mardis E.R."/>
            <person name="Wilson R.K."/>
        </authorList>
    </citation>
    <scope>NUCLEOTIDE SEQUENCE [LARGE SCALE GENOMIC DNA]</scope>
    <source>
        <strain evidence="2 3">F0435</strain>
    </source>
</reference>
<dbReference type="HOGENOM" id="CLU_2508567_0_0_9"/>
<keyword evidence="1" id="KW-0812">Transmembrane</keyword>
<feature type="transmembrane region" description="Helical" evidence="1">
    <location>
        <begin position="52"/>
        <end position="71"/>
    </location>
</feature>
<evidence type="ECO:0000313" key="3">
    <source>
        <dbReference type="Proteomes" id="UP000005025"/>
    </source>
</evidence>
<gene>
    <name evidence="2" type="ORF">HMPREF9104_01558</name>
</gene>
<dbReference type="AlphaFoldDB" id="H1LG32"/>
<accession>H1LG32</accession>
<dbReference type="EMBL" id="AGRJ01000151">
    <property type="protein sequence ID" value="EHO51238.1"/>
    <property type="molecule type" value="Genomic_DNA"/>
</dbReference>
<evidence type="ECO:0000313" key="2">
    <source>
        <dbReference type="EMBL" id="EHO51238.1"/>
    </source>
</evidence>
<organism evidence="2 3">
    <name type="scientific">Lentilactobacillus kisonensis F0435</name>
    <dbReference type="NCBI Taxonomy" id="797516"/>
    <lineage>
        <taxon>Bacteria</taxon>
        <taxon>Bacillati</taxon>
        <taxon>Bacillota</taxon>
        <taxon>Bacilli</taxon>
        <taxon>Lactobacillales</taxon>
        <taxon>Lactobacillaceae</taxon>
        <taxon>Lentilactobacillus</taxon>
    </lineage>
</organism>
<keyword evidence="1" id="KW-0472">Membrane</keyword>
<dbReference type="PATRIC" id="fig|797516.3.peg.1382"/>
<evidence type="ECO:0000256" key="1">
    <source>
        <dbReference type="SAM" id="Phobius"/>
    </source>
</evidence>
<sequence length="85" mass="8929">MDNKEIGIMKNLGKYWNLSVSAGLGSMLGSGIIVGLASTITVWQMVFNLTNGQVGVISGALTFAIAFGSIFGSRFADKVGIDSHF</sequence>
<dbReference type="STRING" id="797516.HMPREF9104_01558"/>
<dbReference type="Proteomes" id="UP000005025">
    <property type="component" value="Unassembled WGS sequence"/>
</dbReference>
<name>H1LG32_9LACO</name>
<evidence type="ECO:0008006" key="4">
    <source>
        <dbReference type="Google" id="ProtNLM"/>
    </source>
</evidence>
<feature type="transmembrane region" description="Helical" evidence="1">
    <location>
        <begin position="20"/>
        <end position="46"/>
    </location>
</feature>
<dbReference type="SUPFAM" id="SSF103473">
    <property type="entry name" value="MFS general substrate transporter"/>
    <property type="match status" value="1"/>
</dbReference>
<protein>
    <recommendedName>
        <fullName evidence="4">Major facilitator superfamily (MFS) profile domain-containing protein</fullName>
    </recommendedName>
</protein>
<keyword evidence="1" id="KW-1133">Transmembrane helix</keyword>